<feature type="signal peptide" evidence="8">
    <location>
        <begin position="1"/>
        <end position="25"/>
    </location>
</feature>
<evidence type="ECO:0000313" key="10">
    <source>
        <dbReference type="Proteomes" id="UP000434276"/>
    </source>
</evidence>
<dbReference type="EMBL" id="CACSHJ010000087">
    <property type="protein sequence ID" value="CAA0267533.1"/>
    <property type="molecule type" value="Genomic_DNA"/>
</dbReference>
<keyword evidence="3" id="KW-0964">Secreted</keyword>
<dbReference type="GO" id="GO:0005576">
    <property type="term" value="C:extracellular region"/>
    <property type="evidence" value="ECO:0007669"/>
    <property type="project" value="UniProtKB-SubCell"/>
</dbReference>
<dbReference type="AlphaFoldDB" id="A0A5S9WLT4"/>
<dbReference type="InterPro" id="IPR008801">
    <property type="entry name" value="RALF"/>
</dbReference>
<evidence type="ECO:0000256" key="2">
    <source>
        <dbReference type="ARBA" id="ARBA00009178"/>
    </source>
</evidence>
<dbReference type="ExpressionAtlas" id="A0A5S9WLT4">
    <property type="expression patterns" value="baseline"/>
</dbReference>
<feature type="chain" id="PRO_5025027065" evidence="8">
    <location>
        <begin position="26"/>
        <end position="89"/>
    </location>
</feature>
<dbReference type="PANTHER" id="PTHR34270:SF3">
    <property type="entry name" value="PROTEIN RALF-LIKE 16-RELATED"/>
    <property type="match status" value="1"/>
</dbReference>
<keyword evidence="5 8" id="KW-0732">Signal</keyword>
<comment type="function">
    <text evidence="7">Cell signaling peptide that may regulate plant stress, growth, and development. Mediates a rapid alkalinization of extracellular space by mediating a transient increase in the cytoplasmic Ca(2+) concentration leading to a calcium-dependent signaling events through a cell surface receptor and a concomitant activation of some intracellular mitogen-activated protein kinases.</text>
</comment>
<sequence length="89" mass="10395">MLKAQVFMFVTVLVFVCVFINSNDAKRYIEYPPWQKHPCNPRFPTPDCYKRTPANPYRRGCTCISRCHRDCGGLSTWKKLLDTILKIPV</sequence>
<keyword evidence="4" id="KW-0372">Hormone</keyword>
<reference evidence="9 10" key="1">
    <citation type="submission" date="2019-12" db="EMBL/GenBank/DDBJ databases">
        <authorList>
            <person name="Jiao W.-B."/>
            <person name="Schneeberger K."/>
        </authorList>
    </citation>
    <scope>NUCLEOTIDE SEQUENCE [LARGE SCALE GENOMIC DNA]</scope>
    <source>
        <strain evidence="10">cv. C24</strain>
    </source>
</reference>
<dbReference type="GO" id="GO:0005179">
    <property type="term" value="F:hormone activity"/>
    <property type="evidence" value="ECO:0007669"/>
    <property type="project" value="UniProtKB-KW"/>
</dbReference>
<protein>
    <submittedName>
        <fullName evidence="9">Uncharacterized protein</fullName>
    </submittedName>
</protein>
<accession>A0A5S9WLT4</accession>
<evidence type="ECO:0000256" key="5">
    <source>
        <dbReference type="ARBA" id="ARBA00022729"/>
    </source>
</evidence>
<evidence type="ECO:0000256" key="6">
    <source>
        <dbReference type="ARBA" id="ARBA00023157"/>
    </source>
</evidence>
<evidence type="ECO:0000256" key="8">
    <source>
        <dbReference type="SAM" id="SignalP"/>
    </source>
</evidence>
<dbReference type="OrthoDB" id="1035872at2759"/>
<dbReference type="Pfam" id="PF05498">
    <property type="entry name" value="RALF"/>
    <property type="match status" value="1"/>
</dbReference>
<evidence type="ECO:0000256" key="3">
    <source>
        <dbReference type="ARBA" id="ARBA00022525"/>
    </source>
</evidence>
<proteinExistence type="inferred from homology"/>
<organism evidence="9 10">
    <name type="scientific">Arabidopsis thaliana</name>
    <name type="common">Mouse-ear cress</name>
    <dbReference type="NCBI Taxonomy" id="3702"/>
    <lineage>
        <taxon>Eukaryota</taxon>
        <taxon>Viridiplantae</taxon>
        <taxon>Streptophyta</taxon>
        <taxon>Embryophyta</taxon>
        <taxon>Tracheophyta</taxon>
        <taxon>Spermatophyta</taxon>
        <taxon>Magnoliopsida</taxon>
        <taxon>eudicotyledons</taxon>
        <taxon>Gunneridae</taxon>
        <taxon>Pentapetalae</taxon>
        <taxon>rosids</taxon>
        <taxon>malvids</taxon>
        <taxon>Brassicales</taxon>
        <taxon>Brassicaceae</taxon>
        <taxon>Camelineae</taxon>
        <taxon>Arabidopsis</taxon>
    </lineage>
</organism>
<evidence type="ECO:0000313" key="9">
    <source>
        <dbReference type="EMBL" id="CAA0267533.1"/>
    </source>
</evidence>
<dbReference type="GO" id="GO:0040008">
    <property type="term" value="P:regulation of growth"/>
    <property type="evidence" value="ECO:0007669"/>
    <property type="project" value="UniProtKB-ARBA"/>
</dbReference>
<dbReference type="PANTHER" id="PTHR34270">
    <property type="entry name" value="PROTEIN RALF-LIKE 15-RELATED"/>
    <property type="match status" value="1"/>
</dbReference>
<gene>
    <name evidence="9" type="ORF">C24_LOCUS3446</name>
</gene>
<evidence type="ECO:0000256" key="7">
    <source>
        <dbReference type="ARBA" id="ARBA00037228"/>
    </source>
</evidence>
<evidence type="ECO:0000256" key="1">
    <source>
        <dbReference type="ARBA" id="ARBA00004613"/>
    </source>
</evidence>
<name>A0A5S9WLT4_ARATH</name>
<evidence type="ECO:0000256" key="4">
    <source>
        <dbReference type="ARBA" id="ARBA00022702"/>
    </source>
</evidence>
<dbReference type="Proteomes" id="UP000434276">
    <property type="component" value="Unassembled WGS sequence"/>
</dbReference>
<keyword evidence="6" id="KW-1015">Disulfide bond</keyword>
<comment type="subcellular location">
    <subcellularLocation>
        <location evidence="1">Secreted</location>
    </subcellularLocation>
</comment>
<comment type="similarity">
    <text evidence="2">Belongs to the plant rapid alkalinization factor (RALF) family.</text>
</comment>